<organism evidence="3 4">
    <name type="scientific">Calycomorphotria hydatis</name>
    <dbReference type="NCBI Taxonomy" id="2528027"/>
    <lineage>
        <taxon>Bacteria</taxon>
        <taxon>Pseudomonadati</taxon>
        <taxon>Planctomycetota</taxon>
        <taxon>Planctomycetia</taxon>
        <taxon>Planctomycetales</taxon>
        <taxon>Planctomycetaceae</taxon>
        <taxon>Calycomorphotria</taxon>
    </lineage>
</organism>
<keyword evidence="3" id="KW-0808">Transferase</keyword>
<dbReference type="Pfam" id="PF13439">
    <property type="entry name" value="Glyco_transf_4"/>
    <property type="match status" value="1"/>
</dbReference>
<dbReference type="EC" id="2.4.1.301" evidence="3"/>
<feature type="domain" description="Glycosyltransferase subfamily 4-like N-terminal" evidence="2">
    <location>
        <begin position="63"/>
        <end position="183"/>
    </location>
</feature>
<dbReference type="Proteomes" id="UP000319976">
    <property type="component" value="Chromosome"/>
</dbReference>
<name>A0A517T3E7_9PLAN</name>
<dbReference type="InterPro" id="IPR001296">
    <property type="entry name" value="Glyco_trans_1"/>
</dbReference>
<dbReference type="InterPro" id="IPR028098">
    <property type="entry name" value="Glyco_trans_4-like_N"/>
</dbReference>
<dbReference type="RefSeq" id="WP_145258757.1">
    <property type="nucleotide sequence ID" value="NZ_CP036316.1"/>
</dbReference>
<evidence type="ECO:0000313" key="4">
    <source>
        <dbReference type="Proteomes" id="UP000319976"/>
    </source>
</evidence>
<dbReference type="Gene3D" id="3.40.50.2000">
    <property type="entry name" value="Glycogen Phosphorylase B"/>
    <property type="match status" value="2"/>
</dbReference>
<accession>A0A517T3E7</accession>
<sequence length="383" mass="42892">MSLLILAPNLETPSHLWMRRTLEELSGQVSTIVTNKQLNNWACEGVNVQVLPETPTFLSRGLHRMGLIQRSPWHTYQSEFLKKLIDRPDISAVVIHYLNQAVALQEAIINTRKPVFIWCHGNDVTWDMQVAETGERLHPMNYIELVRKLAAHAKFIANSHATRQRLMNIGVREEQIEVLYFGMPPAEMIDRSGRDECTFLYLGRLVDFKGPELTIAAFDLACDQGLQGKLLIAGDGPLRKACEQARRDSCYRDRIQLIGTVDAESGTKLRAEVDVFTAHNRKGPQTNQEEAFGVAFIEAMAAGLPVISGCNGSLPEIMQDGVHGILFPPGDIAAHAEALLKLEREKELRLRLGETARQHALNQYSLERESNQLRTILGISEAA</sequence>
<evidence type="ECO:0000259" key="2">
    <source>
        <dbReference type="Pfam" id="PF13439"/>
    </source>
</evidence>
<dbReference type="KEGG" id="chya:V22_00870"/>
<dbReference type="PANTHER" id="PTHR12526">
    <property type="entry name" value="GLYCOSYLTRANSFERASE"/>
    <property type="match status" value="1"/>
</dbReference>
<dbReference type="CDD" id="cd03801">
    <property type="entry name" value="GT4_PimA-like"/>
    <property type="match status" value="1"/>
</dbReference>
<keyword evidence="4" id="KW-1185">Reference proteome</keyword>
<dbReference type="GO" id="GO:0016757">
    <property type="term" value="F:glycosyltransferase activity"/>
    <property type="evidence" value="ECO:0007669"/>
    <property type="project" value="UniProtKB-KW"/>
</dbReference>
<dbReference type="AlphaFoldDB" id="A0A517T3E7"/>
<evidence type="ECO:0000259" key="1">
    <source>
        <dbReference type="Pfam" id="PF00534"/>
    </source>
</evidence>
<proteinExistence type="predicted"/>
<evidence type="ECO:0000313" key="3">
    <source>
        <dbReference type="EMBL" id="QDT62889.1"/>
    </source>
</evidence>
<dbReference type="OrthoDB" id="73743at2"/>
<dbReference type="SUPFAM" id="SSF53756">
    <property type="entry name" value="UDP-Glycosyltransferase/glycogen phosphorylase"/>
    <property type="match status" value="1"/>
</dbReference>
<dbReference type="PANTHER" id="PTHR12526:SF630">
    <property type="entry name" value="GLYCOSYLTRANSFERASE"/>
    <property type="match status" value="1"/>
</dbReference>
<feature type="domain" description="Glycosyl transferase family 1" evidence="1">
    <location>
        <begin position="195"/>
        <end position="358"/>
    </location>
</feature>
<dbReference type="EMBL" id="CP036316">
    <property type="protein sequence ID" value="QDT62889.1"/>
    <property type="molecule type" value="Genomic_DNA"/>
</dbReference>
<dbReference type="Pfam" id="PF00534">
    <property type="entry name" value="Glycos_transf_1"/>
    <property type="match status" value="1"/>
</dbReference>
<keyword evidence="3" id="KW-0328">Glycosyltransferase</keyword>
<protein>
    <submittedName>
        <fullName evidence="3">Alpha-D-kanosaminyltransferase</fullName>
        <ecNumber evidence="3">2.4.1.301</ecNumber>
    </submittedName>
</protein>
<gene>
    <name evidence="3" type="primary">kanE_1</name>
    <name evidence="3" type="ORF">V22_00870</name>
</gene>
<reference evidence="3 4" key="1">
    <citation type="submission" date="2019-02" db="EMBL/GenBank/DDBJ databases">
        <title>Deep-cultivation of Planctomycetes and their phenomic and genomic characterization uncovers novel biology.</title>
        <authorList>
            <person name="Wiegand S."/>
            <person name="Jogler M."/>
            <person name="Boedeker C."/>
            <person name="Pinto D."/>
            <person name="Vollmers J."/>
            <person name="Rivas-Marin E."/>
            <person name="Kohn T."/>
            <person name="Peeters S.H."/>
            <person name="Heuer A."/>
            <person name="Rast P."/>
            <person name="Oberbeckmann S."/>
            <person name="Bunk B."/>
            <person name="Jeske O."/>
            <person name="Meyerdierks A."/>
            <person name="Storesund J.E."/>
            <person name="Kallscheuer N."/>
            <person name="Luecker S."/>
            <person name="Lage O.M."/>
            <person name="Pohl T."/>
            <person name="Merkel B.J."/>
            <person name="Hornburger P."/>
            <person name="Mueller R.-W."/>
            <person name="Bruemmer F."/>
            <person name="Labrenz M."/>
            <person name="Spormann A.M."/>
            <person name="Op den Camp H."/>
            <person name="Overmann J."/>
            <person name="Amann R."/>
            <person name="Jetten M.S.M."/>
            <person name="Mascher T."/>
            <person name="Medema M.H."/>
            <person name="Devos D.P."/>
            <person name="Kaster A.-K."/>
            <person name="Ovreas L."/>
            <person name="Rohde M."/>
            <person name="Galperin M.Y."/>
            <person name="Jogler C."/>
        </authorList>
    </citation>
    <scope>NUCLEOTIDE SEQUENCE [LARGE SCALE GENOMIC DNA]</scope>
    <source>
        <strain evidence="3 4">V22</strain>
    </source>
</reference>